<protein>
    <recommendedName>
        <fullName evidence="13">8-oxo-dGTP diphosphatase</fullName>
        <ecNumber evidence="12">3.6.1.55</ecNumber>
    </recommendedName>
    <alternativeName>
        <fullName evidence="16">7,8-dihydro-8-oxoguanine-triphosphatase</fullName>
    </alternativeName>
    <alternativeName>
        <fullName evidence="15">Mutator protein MutT</fullName>
    </alternativeName>
    <alternativeName>
        <fullName evidence="14">dGTP pyrophosphohydrolase</fullName>
    </alternativeName>
</protein>
<dbReference type="GO" id="GO:0035539">
    <property type="term" value="F:8-oxo-7,8-dihydrodeoxyguanosine triphosphate pyrophosphatase activity"/>
    <property type="evidence" value="ECO:0007669"/>
    <property type="project" value="UniProtKB-EC"/>
</dbReference>
<evidence type="ECO:0000313" key="21">
    <source>
        <dbReference type="Proteomes" id="UP000064920"/>
    </source>
</evidence>
<evidence type="ECO:0000256" key="13">
    <source>
        <dbReference type="ARBA" id="ARBA00040794"/>
    </source>
</evidence>
<keyword evidence="21" id="KW-1185">Reference proteome</keyword>
<dbReference type="EMBL" id="CP012023">
    <property type="protein sequence ID" value="ALI55759.1"/>
    <property type="molecule type" value="Genomic_DNA"/>
</dbReference>
<evidence type="ECO:0000256" key="8">
    <source>
        <dbReference type="ARBA" id="ARBA00022842"/>
    </source>
</evidence>
<proteinExistence type="inferred from homology"/>
<evidence type="ECO:0000256" key="16">
    <source>
        <dbReference type="ARBA" id="ARBA00042798"/>
    </source>
</evidence>
<dbReference type="PANTHER" id="PTHR47707:SF1">
    <property type="entry name" value="NUDIX HYDROLASE FAMILY PROTEIN"/>
    <property type="match status" value="1"/>
</dbReference>
<keyword evidence="8 18" id="KW-0460">Magnesium</keyword>
<evidence type="ECO:0000259" key="19">
    <source>
        <dbReference type="PROSITE" id="PS51462"/>
    </source>
</evidence>
<dbReference type="Gene3D" id="3.90.79.10">
    <property type="entry name" value="Nucleoside Triphosphate Pyrophosphohydrolase"/>
    <property type="match status" value="1"/>
</dbReference>
<dbReference type="InterPro" id="IPR000086">
    <property type="entry name" value="NUDIX_hydrolase_dom"/>
</dbReference>
<dbReference type="Pfam" id="PF14815">
    <property type="entry name" value="NUDIX_4"/>
    <property type="match status" value="1"/>
</dbReference>
<evidence type="ECO:0000256" key="1">
    <source>
        <dbReference type="ARBA" id="ARBA00001946"/>
    </source>
</evidence>
<dbReference type="NCBIfam" id="TIGR00586">
    <property type="entry name" value="mutt"/>
    <property type="match status" value="1"/>
</dbReference>
<dbReference type="AlphaFoldDB" id="A0A0N9ZQ42"/>
<sequence>MMKTVLVSAVALIDSDGRVLLAQRPEGKSMAGLWEFPGGKIEAGETPEAALVRELHEELGIETWNSCLAPLTFASHTYDDFHLLMPLFACRKWNGVPMPKEGQTLKWVRAAEMRDYPMPPADVPIIPILRDWL</sequence>
<feature type="domain" description="Nudix hydrolase" evidence="19">
    <location>
        <begin position="2"/>
        <end position="131"/>
    </location>
</feature>
<dbReference type="GO" id="GO:0008413">
    <property type="term" value="F:8-oxo-7,8-dihydroguanosine triphosphate pyrophosphatase activity"/>
    <property type="evidence" value="ECO:0007669"/>
    <property type="project" value="InterPro"/>
</dbReference>
<feature type="binding site" evidence="18">
    <location>
        <position position="58"/>
    </location>
    <ligand>
        <name>Mg(2+)</name>
        <dbReference type="ChEBI" id="CHEBI:18420"/>
    </ligand>
</feature>
<dbReference type="PATRIC" id="fig|1397108.4.peg.1850"/>
<dbReference type="InterPro" id="IPR003561">
    <property type="entry name" value="Mutator_MutT"/>
</dbReference>
<evidence type="ECO:0000256" key="18">
    <source>
        <dbReference type="PIRSR" id="PIRSR603561-2"/>
    </source>
</evidence>
<dbReference type="EC" id="3.6.1.55" evidence="12"/>
<dbReference type="CDD" id="cd03425">
    <property type="entry name" value="NUDIX_MutT_NudA_like"/>
    <property type="match status" value="1"/>
</dbReference>
<evidence type="ECO:0000313" key="20">
    <source>
        <dbReference type="EMBL" id="ALI55759.1"/>
    </source>
</evidence>
<comment type="cofactor">
    <cofactor evidence="1 18">
        <name>Mg(2+)</name>
        <dbReference type="ChEBI" id="CHEBI:18420"/>
    </cofactor>
</comment>
<keyword evidence="3" id="KW-0515">Mutator protein</keyword>
<evidence type="ECO:0000256" key="11">
    <source>
        <dbReference type="ARBA" id="ARBA00036904"/>
    </source>
</evidence>
<evidence type="ECO:0000256" key="17">
    <source>
        <dbReference type="PIRSR" id="PIRSR603561-1"/>
    </source>
</evidence>
<feature type="binding site" evidence="18">
    <location>
        <position position="38"/>
    </location>
    <ligand>
        <name>Mg(2+)</name>
        <dbReference type="ChEBI" id="CHEBI:18420"/>
    </ligand>
</feature>
<accession>A0A0N9ZQ42</accession>
<evidence type="ECO:0000256" key="15">
    <source>
        <dbReference type="ARBA" id="ARBA00041979"/>
    </source>
</evidence>
<dbReference type="PANTHER" id="PTHR47707">
    <property type="entry name" value="8-OXO-DGTP DIPHOSPHATASE"/>
    <property type="match status" value="1"/>
</dbReference>
<evidence type="ECO:0000256" key="6">
    <source>
        <dbReference type="ARBA" id="ARBA00022763"/>
    </source>
</evidence>
<evidence type="ECO:0000256" key="4">
    <source>
        <dbReference type="ARBA" id="ARBA00022705"/>
    </source>
</evidence>
<dbReference type="Proteomes" id="UP000064920">
    <property type="component" value="Chromosome"/>
</dbReference>
<dbReference type="KEGG" id="cmar:IMCC12053_1812"/>
<organism evidence="20 21">
    <name type="scientific">Celeribacter marinus</name>
    <dbReference type="NCBI Taxonomy" id="1397108"/>
    <lineage>
        <taxon>Bacteria</taxon>
        <taxon>Pseudomonadati</taxon>
        <taxon>Pseudomonadota</taxon>
        <taxon>Alphaproteobacteria</taxon>
        <taxon>Rhodobacterales</taxon>
        <taxon>Roseobacteraceae</taxon>
        <taxon>Celeribacter</taxon>
    </lineage>
</organism>
<feature type="binding site" evidence="17">
    <location>
        <position position="24"/>
    </location>
    <ligand>
        <name>8-oxo-dGTP</name>
        <dbReference type="ChEBI" id="CHEBI:77896"/>
    </ligand>
</feature>
<dbReference type="PROSITE" id="PS51462">
    <property type="entry name" value="NUDIX"/>
    <property type="match status" value="1"/>
</dbReference>
<comment type="similarity">
    <text evidence="2">Belongs to the Nudix hydrolase family.</text>
</comment>
<keyword evidence="7 20" id="KW-0378">Hydrolase</keyword>
<dbReference type="InterPro" id="IPR015797">
    <property type="entry name" value="NUDIX_hydrolase-like_dom_sf"/>
</dbReference>
<dbReference type="InterPro" id="IPR020084">
    <property type="entry name" value="NUDIX_hydrolase_CS"/>
</dbReference>
<dbReference type="GO" id="GO:0046872">
    <property type="term" value="F:metal ion binding"/>
    <property type="evidence" value="ECO:0007669"/>
    <property type="project" value="UniProtKB-KW"/>
</dbReference>
<dbReference type="PROSITE" id="PS00893">
    <property type="entry name" value="NUDIX_BOX"/>
    <property type="match status" value="1"/>
</dbReference>
<evidence type="ECO:0000256" key="5">
    <source>
        <dbReference type="ARBA" id="ARBA00022723"/>
    </source>
</evidence>
<keyword evidence="4" id="KW-0235">DNA replication</keyword>
<reference evidence="20 21" key="1">
    <citation type="submission" date="2015-05" db="EMBL/GenBank/DDBJ databases">
        <authorList>
            <person name="Wang D.B."/>
            <person name="Wang M."/>
        </authorList>
    </citation>
    <scope>NUCLEOTIDE SEQUENCE [LARGE SCALE GENOMIC DNA]</scope>
    <source>
        <strain evidence="20 21">IMCC 12053</strain>
    </source>
</reference>
<dbReference type="PRINTS" id="PR00502">
    <property type="entry name" value="NUDIXFAMILY"/>
</dbReference>
<keyword evidence="6" id="KW-0227">DNA damage</keyword>
<evidence type="ECO:0000256" key="14">
    <source>
        <dbReference type="ARBA" id="ARBA00041592"/>
    </source>
</evidence>
<evidence type="ECO:0000256" key="3">
    <source>
        <dbReference type="ARBA" id="ARBA00022457"/>
    </source>
</evidence>
<evidence type="ECO:0000256" key="7">
    <source>
        <dbReference type="ARBA" id="ARBA00022801"/>
    </source>
</evidence>
<dbReference type="SUPFAM" id="SSF55811">
    <property type="entry name" value="Nudix"/>
    <property type="match status" value="1"/>
</dbReference>
<name>A0A0N9ZQ42_9RHOB</name>
<evidence type="ECO:0000256" key="9">
    <source>
        <dbReference type="ARBA" id="ARBA00023204"/>
    </source>
</evidence>
<feature type="binding site" evidence="17">
    <location>
        <begin position="35"/>
        <end position="38"/>
    </location>
    <ligand>
        <name>8-oxo-dGTP</name>
        <dbReference type="ChEBI" id="CHEBI:77896"/>
    </ligand>
</feature>
<dbReference type="GO" id="GO:0044715">
    <property type="term" value="F:8-oxo-dGDP phosphatase activity"/>
    <property type="evidence" value="ECO:0007669"/>
    <property type="project" value="TreeGrafter"/>
</dbReference>
<comment type="catalytic activity">
    <reaction evidence="11">
        <text>8-oxo-GTP + H2O = 8-oxo-GMP + diphosphate + H(+)</text>
        <dbReference type="Rhea" id="RHEA:67616"/>
        <dbReference type="ChEBI" id="CHEBI:15377"/>
        <dbReference type="ChEBI" id="CHEBI:15378"/>
        <dbReference type="ChEBI" id="CHEBI:33019"/>
        <dbReference type="ChEBI" id="CHEBI:143553"/>
        <dbReference type="ChEBI" id="CHEBI:145694"/>
    </reaction>
</comment>
<evidence type="ECO:0000256" key="10">
    <source>
        <dbReference type="ARBA" id="ARBA00035861"/>
    </source>
</evidence>
<keyword evidence="9" id="KW-0234">DNA repair</keyword>
<dbReference type="GO" id="GO:0044716">
    <property type="term" value="F:8-oxo-GDP phosphatase activity"/>
    <property type="evidence" value="ECO:0007669"/>
    <property type="project" value="TreeGrafter"/>
</dbReference>
<dbReference type="InterPro" id="IPR029119">
    <property type="entry name" value="MutY_C"/>
</dbReference>
<dbReference type="STRING" id="1397108.IMCC12053_1812"/>
<dbReference type="GO" id="GO:0006281">
    <property type="term" value="P:DNA repair"/>
    <property type="evidence" value="ECO:0007669"/>
    <property type="project" value="UniProtKB-KW"/>
</dbReference>
<keyword evidence="5 18" id="KW-0479">Metal-binding</keyword>
<evidence type="ECO:0000256" key="2">
    <source>
        <dbReference type="ARBA" id="ARBA00005582"/>
    </source>
</evidence>
<comment type="catalytic activity">
    <reaction evidence="10">
        <text>8-oxo-dGTP + H2O = 8-oxo-dGMP + diphosphate + H(+)</text>
        <dbReference type="Rhea" id="RHEA:31575"/>
        <dbReference type="ChEBI" id="CHEBI:15377"/>
        <dbReference type="ChEBI" id="CHEBI:15378"/>
        <dbReference type="ChEBI" id="CHEBI:33019"/>
        <dbReference type="ChEBI" id="CHEBI:63224"/>
        <dbReference type="ChEBI" id="CHEBI:77896"/>
        <dbReference type="EC" id="3.6.1.55"/>
    </reaction>
</comment>
<evidence type="ECO:0000256" key="12">
    <source>
        <dbReference type="ARBA" id="ARBA00038905"/>
    </source>
</evidence>
<dbReference type="FunFam" id="3.90.79.10:FF:000014">
    <property type="entry name" value="8-oxo-dGTP diphosphatase MutT"/>
    <property type="match status" value="1"/>
</dbReference>
<dbReference type="InterPro" id="IPR020476">
    <property type="entry name" value="Nudix_hydrolase"/>
</dbReference>
<gene>
    <name evidence="20" type="ORF">IMCC12053_1812</name>
</gene>
<dbReference type="InterPro" id="IPR047127">
    <property type="entry name" value="MutT-like"/>
</dbReference>
<dbReference type="GO" id="GO:0006260">
    <property type="term" value="P:DNA replication"/>
    <property type="evidence" value="ECO:0007669"/>
    <property type="project" value="UniProtKB-KW"/>
</dbReference>